<dbReference type="SUPFAM" id="SSF47741">
    <property type="entry name" value="CO dehydrogenase ISP C-domain like"/>
    <property type="match status" value="1"/>
</dbReference>
<keyword evidence="3" id="KW-0408">Iron</keyword>
<dbReference type="Pfam" id="PF00111">
    <property type="entry name" value="Fer2"/>
    <property type="match status" value="1"/>
</dbReference>
<proteinExistence type="predicted"/>
<dbReference type="InterPro" id="IPR036010">
    <property type="entry name" value="2Fe-2S_ferredoxin-like_sf"/>
</dbReference>
<dbReference type="Pfam" id="PF01799">
    <property type="entry name" value="Fer2_2"/>
    <property type="match status" value="1"/>
</dbReference>
<keyword evidence="1" id="KW-0001">2Fe-2S</keyword>
<evidence type="ECO:0000256" key="4">
    <source>
        <dbReference type="ARBA" id="ARBA00023014"/>
    </source>
</evidence>
<protein>
    <submittedName>
        <fullName evidence="6">(2Fe-2S)-binding protein</fullName>
    </submittedName>
</protein>
<evidence type="ECO:0000256" key="2">
    <source>
        <dbReference type="ARBA" id="ARBA00022723"/>
    </source>
</evidence>
<keyword evidence="7" id="KW-1185">Reference proteome</keyword>
<dbReference type="Proteomes" id="UP001597414">
    <property type="component" value="Unassembled WGS sequence"/>
</dbReference>
<evidence type="ECO:0000313" key="7">
    <source>
        <dbReference type="Proteomes" id="UP001597414"/>
    </source>
</evidence>
<gene>
    <name evidence="6" type="ORF">ACFSKV_11600</name>
</gene>
<keyword evidence="2" id="KW-0479">Metal-binding</keyword>
<evidence type="ECO:0000256" key="1">
    <source>
        <dbReference type="ARBA" id="ARBA00022714"/>
    </source>
</evidence>
<dbReference type="Gene3D" id="1.10.150.120">
    <property type="entry name" value="[2Fe-2S]-binding domain"/>
    <property type="match status" value="1"/>
</dbReference>
<sequence>MAVKTQLELEVNGKKQQIEVDEEEPLLYVLREDFGLNGPKFGCGLHQCGACMVLVDGKASYTCIQPCSAFEGKKIETIEGLHKSEDKLHPLQKAFYEQQAAQCGYCLNGMMMAALELLRANPNPSELEIRNSLHKIICRCGTHTRFIQAVKNAAQSNSKF</sequence>
<dbReference type="InterPro" id="IPR051452">
    <property type="entry name" value="Diverse_Oxidoreductases"/>
</dbReference>
<dbReference type="Gene3D" id="3.10.20.30">
    <property type="match status" value="1"/>
</dbReference>
<name>A0ABW5BA39_9BACT</name>
<evidence type="ECO:0000256" key="3">
    <source>
        <dbReference type="ARBA" id="ARBA00023004"/>
    </source>
</evidence>
<dbReference type="PANTHER" id="PTHR44379:SF6">
    <property type="entry name" value="BLR6046 PROTEIN"/>
    <property type="match status" value="1"/>
</dbReference>
<dbReference type="InterPro" id="IPR002888">
    <property type="entry name" value="2Fe-2S-bd"/>
</dbReference>
<dbReference type="InterPro" id="IPR001041">
    <property type="entry name" value="2Fe-2S_ferredoxin-type"/>
</dbReference>
<feature type="domain" description="2Fe-2S ferredoxin-type" evidence="5">
    <location>
        <begin position="5"/>
        <end position="81"/>
    </location>
</feature>
<comment type="caution">
    <text evidence="6">The sequence shown here is derived from an EMBL/GenBank/DDBJ whole genome shotgun (WGS) entry which is preliminary data.</text>
</comment>
<evidence type="ECO:0000259" key="5">
    <source>
        <dbReference type="PROSITE" id="PS51085"/>
    </source>
</evidence>
<evidence type="ECO:0000313" key="6">
    <source>
        <dbReference type="EMBL" id="MFD2202211.1"/>
    </source>
</evidence>
<keyword evidence="4" id="KW-0411">Iron-sulfur</keyword>
<dbReference type="PANTHER" id="PTHR44379">
    <property type="entry name" value="OXIDOREDUCTASE WITH IRON-SULFUR SUBUNIT"/>
    <property type="match status" value="1"/>
</dbReference>
<dbReference type="InterPro" id="IPR036884">
    <property type="entry name" value="2Fe-2S-bd_dom_sf"/>
</dbReference>
<organism evidence="6 7">
    <name type="scientific">Shivajiella indica</name>
    <dbReference type="NCBI Taxonomy" id="872115"/>
    <lineage>
        <taxon>Bacteria</taxon>
        <taxon>Pseudomonadati</taxon>
        <taxon>Bacteroidota</taxon>
        <taxon>Cytophagia</taxon>
        <taxon>Cytophagales</taxon>
        <taxon>Cyclobacteriaceae</taxon>
        <taxon>Shivajiella</taxon>
    </lineage>
</organism>
<dbReference type="EMBL" id="JBHUIV010000016">
    <property type="protein sequence ID" value="MFD2202211.1"/>
    <property type="molecule type" value="Genomic_DNA"/>
</dbReference>
<dbReference type="InterPro" id="IPR012675">
    <property type="entry name" value="Beta-grasp_dom_sf"/>
</dbReference>
<dbReference type="PROSITE" id="PS51085">
    <property type="entry name" value="2FE2S_FER_2"/>
    <property type="match status" value="1"/>
</dbReference>
<dbReference type="CDD" id="cd00207">
    <property type="entry name" value="fer2"/>
    <property type="match status" value="1"/>
</dbReference>
<dbReference type="SUPFAM" id="SSF54292">
    <property type="entry name" value="2Fe-2S ferredoxin-like"/>
    <property type="match status" value="1"/>
</dbReference>
<dbReference type="RefSeq" id="WP_380802793.1">
    <property type="nucleotide sequence ID" value="NZ_JBHUIV010000016.1"/>
</dbReference>
<reference evidence="7" key="1">
    <citation type="journal article" date="2019" name="Int. J. Syst. Evol. Microbiol.">
        <title>The Global Catalogue of Microorganisms (GCM) 10K type strain sequencing project: providing services to taxonomists for standard genome sequencing and annotation.</title>
        <authorList>
            <consortium name="The Broad Institute Genomics Platform"/>
            <consortium name="The Broad Institute Genome Sequencing Center for Infectious Disease"/>
            <person name="Wu L."/>
            <person name="Ma J."/>
        </authorList>
    </citation>
    <scope>NUCLEOTIDE SEQUENCE [LARGE SCALE GENOMIC DNA]</scope>
    <source>
        <strain evidence="7">KCTC 19812</strain>
    </source>
</reference>
<accession>A0ABW5BA39</accession>